<feature type="compositionally biased region" description="Low complexity" evidence="1">
    <location>
        <begin position="67"/>
        <end position="85"/>
    </location>
</feature>
<accession>A0A3L6PKR8</accession>
<protein>
    <submittedName>
        <fullName evidence="2">Zinc finger BED domain-containing protein RICESLEEPER 2-like</fullName>
    </submittedName>
</protein>
<feature type="region of interest" description="Disordered" evidence="1">
    <location>
        <begin position="1"/>
        <end position="34"/>
    </location>
</feature>
<dbReference type="EMBL" id="PQIB02000016">
    <property type="protein sequence ID" value="RLM60398.1"/>
    <property type="molecule type" value="Genomic_DNA"/>
</dbReference>
<keyword evidence="3" id="KW-1185">Reference proteome</keyword>
<reference evidence="3" key="1">
    <citation type="journal article" date="2019" name="Nat. Commun.">
        <title>The genome of broomcorn millet.</title>
        <authorList>
            <person name="Zou C."/>
            <person name="Miki D."/>
            <person name="Li D."/>
            <person name="Tang Q."/>
            <person name="Xiao L."/>
            <person name="Rajput S."/>
            <person name="Deng P."/>
            <person name="Jia W."/>
            <person name="Huang R."/>
            <person name="Zhang M."/>
            <person name="Sun Y."/>
            <person name="Hu J."/>
            <person name="Fu X."/>
            <person name="Schnable P.S."/>
            <person name="Li F."/>
            <person name="Zhang H."/>
            <person name="Feng B."/>
            <person name="Zhu X."/>
            <person name="Liu R."/>
            <person name="Schnable J.C."/>
            <person name="Zhu J.-K."/>
            <person name="Zhang H."/>
        </authorList>
    </citation>
    <scope>NUCLEOTIDE SEQUENCE [LARGE SCALE GENOMIC DNA]</scope>
</reference>
<feature type="region of interest" description="Disordered" evidence="1">
    <location>
        <begin position="58"/>
        <end position="85"/>
    </location>
</feature>
<gene>
    <name evidence="2" type="ORF">C2845_PM14G07120</name>
</gene>
<dbReference type="AlphaFoldDB" id="A0A3L6PKR8"/>
<evidence type="ECO:0000313" key="3">
    <source>
        <dbReference type="Proteomes" id="UP000275267"/>
    </source>
</evidence>
<sequence>MAARPLRDQSSGDSDDDEGHSNDDLRMMGLPGDDEEDLVADQEALFGRSAASPINLAADDGDGDGAGAVVGDEAGPTAGAGAEPDTVISGAKRKRPCTFDVWNDFDKVYKIMDIGGIRLSDLIKSYASNIRAIPCPLISPDDLIAGVDRVDNNIAKCIKLAEDTFQRPDDSASPTRNRPEAPRHLPVATSDIFSGIHRVNHQRLLMLCLK</sequence>
<comment type="caution">
    <text evidence="2">The sequence shown here is derived from an EMBL/GenBank/DDBJ whole genome shotgun (WGS) entry which is preliminary data.</text>
</comment>
<name>A0A3L6PKR8_PANMI</name>
<evidence type="ECO:0000256" key="1">
    <source>
        <dbReference type="SAM" id="MobiDB-lite"/>
    </source>
</evidence>
<evidence type="ECO:0000313" key="2">
    <source>
        <dbReference type="EMBL" id="RLM60398.1"/>
    </source>
</evidence>
<organism evidence="2 3">
    <name type="scientific">Panicum miliaceum</name>
    <name type="common">Proso millet</name>
    <name type="synonym">Broomcorn millet</name>
    <dbReference type="NCBI Taxonomy" id="4540"/>
    <lineage>
        <taxon>Eukaryota</taxon>
        <taxon>Viridiplantae</taxon>
        <taxon>Streptophyta</taxon>
        <taxon>Embryophyta</taxon>
        <taxon>Tracheophyta</taxon>
        <taxon>Spermatophyta</taxon>
        <taxon>Magnoliopsida</taxon>
        <taxon>Liliopsida</taxon>
        <taxon>Poales</taxon>
        <taxon>Poaceae</taxon>
        <taxon>PACMAD clade</taxon>
        <taxon>Panicoideae</taxon>
        <taxon>Panicodae</taxon>
        <taxon>Paniceae</taxon>
        <taxon>Panicinae</taxon>
        <taxon>Panicum</taxon>
        <taxon>Panicum sect. Panicum</taxon>
    </lineage>
</organism>
<dbReference type="Proteomes" id="UP000275267">
    <property type="component" value="Unassembled WGS sequence"/>
</dbReference>
<proteinExistence type="predicted"/>